<comment type="caution">
    <text evidence="2">The sequence shown here is derived from an EMBL/GenBank/DDBJ whole genome shotgun (WGS) entry which is preliminary data.</text>
</comment>
<evidence type="ECO:0000313" key="2">
    <source>
        <dbReference type="EMBL" id="HIZ89075.1"/>
    </source>
</evidence>
<proteinExistence type="predicted"/>
<dbReference type="Proteomes" id="UP000824176">
    <property type="component" value="Unassembled WGS sequence"/>
</dbReference>
<dbReference type="Gene3D" id="3.90.550.10">
    <property type="entry name" value="Spore Coat Polysaccharide Biosynthesis Protein SpsA, Chain A"/>
    <property type="match status" value="1"/>
</dbReference>
<dbReference type="EMBL" id="DXAQ01000062">
    <property type="protein sequence ID" value="HIZ89075.1"/>
    <property type="molecule type" value="Genomic_DNA"/>
</dbReference>
<dbReference type="PANTHER" id="PTHR48090">
    <property type="entry name" value="UNDECAPRENYL-PHOSPHATE 4-DEOXY-4-FORMAMIDO-L-ARABINOSE TRANSFERASE-RELATED"/>
    <property type="match status" value="1"/>
</dbReference>
<organism evidence="2 3">
    <name type="scientific">Candidatus Mucispirillum faecigallinarum</name>
    <dbReference type="NCBI Taxonomy" id="2838699"/>
    <lineage>
        <taxon>Bacteria</taxon>
        <taxon>Pseudomonadati</taxon>
        <taxon>Deferribacterota</taxon>
        <taxon>Deferribacteres</taxon>
        <taxon>Deferribacterales</taxon>
        <taxon>Mucispirillaceae</taxon>
        <taxon>Mucispirillum</taxon>
    </lineage>
</organism>
<dbReference type="Pfam" id="PF00535">
    <property type="entry name" value="Glycos_transf_2"/>
    <property type="match status" value="1"/>
</dbReference>
<gene>
    <name evidence="2" type="ORF">H9804_03955</name>
</gene>
<dbReference type="InterPro" id="IPR029044">
    <property type="entry name" value="Nucleotide-diphossugar_trans"/>
</dbReference>
<dbReference type="SUPFAM" id="SSF53448">
    <property type="entry name" value="Nucleotide-diphospho-sugar transferases"/>
    <property type="match status" value="1"/>
</dbReference>
<reference evidence="2" key="1">
    <citation type="journal article" date="2021" name="PeerJ">
        <title>Extensive microbial diversity within the chicken gut microbiome revealed by metagenomics and culture.</title>
        <authorList>
            <person name="Gilroy R."/>
            <person name="Ravi A."/>
            <person name="Getino M."/>
            <person name="Pursley I."/>
            <person name="Horton D.L."/>
            <person name="Alikhan N.F."/>
            <person name="Baker D."/>
            <person name="Gharbi K."/>
            <person name="Hall N."/>
            <person name="Watson M."/>
            <person name="Adriaenssens E.M."/>
            <person name="Foster-Nyarko E."/>
            <person name="Jarju S."/>
            <person name="Secka A."/>
            <person name="Antonio M."/>
            <person name="Oren A."/>
            <person name="Chaudhuri R.R."/>
            <person name="La Ragione R."/>
            <person name="Hildebrand F."/>
            <person name="Pallen M.J."/>
        </authorList>
    </citation>
    <scope>NUCLEOTIDE SEQUENCE</scope>
    <source>
        <strain evidence="2">ChiW4-1371</strain>
    </source>
</reference>
<dbReference type="InterPro" id="IPR050256">
    <property type="entry name" value="Glycosyltransferase_2"/>
</dbReference>
<dbReference type="InterPro" id="IPR001173">
    <property type="entry name" value="Glyco_trans_2-like"/>
</dbReference>
<name>A0A9D2KAT7_9BACT</name>
<accession>A0A9D2KAT7</accession>
<reference evidence="2" key="2">
    <citation type="submission" date="2021-04" db="EMBL/GenBank/DDBJ databases">
        <authorList>
            <person name="Gilroy R."/>
        </authorList>
    </citation>
    <scope>NUCLEOTIDE SEQUENCE</scope>
    <source>
        <strain evidence="2">ChiW4-1371</strain>
    </source>
</reference>
<dbReference type="CDD" id="cd04179">
    <property type="entry name" value="DPM_DPG-synthase_like"/>
    <property type="match status" value="1"/>
</dbReference>
<evidence type="ECO:0000259" key="1">
    <source>
        <dbReference type="Pfam" id="PF00535"/>
    </source>
</evidence>
<sequence length="233" mass="26952">MKLSIIIPCYNEEKNIPFIYNTLKNIINDNIEIILVNNGSTDNSQEVLESLCKNNDSFKICHVPVNKGYGYGILQGLNSATGSILAWTHADLQTDPADIITAYNKYYSSNFNDDFIVKGKRKNRRFSEAFFTFGMQIIAFLFLKVYMDDINAQPKIFSRNFYEKYIKDNAPHDFSLDLFLLYTAKKNNYSIKTIPVFFKKRLYGEAKGGGSFKTRIKLIKRTFNYIRQLSKTI</sequence>
<dbReference type="AlphaFoldDB" id="A0A9D2KAT7"/>
<protein>
    <submittedName>
        <fullName evidence="2">Glycosyltransferase family 2 protein</fullName>
    </submittedName>
</protein>
<evidence type="ECO:0000313" key="3">
    <source>
        <dbReference type="Proteomes" id="UP000824176"/>
    </source>
</evidence>
<feature type="domain" description="Glycosyltransferase 2-like" evidence="1">
    <location>
        <begin position="4"/>
        <end position="113"/>
    </location>
</feature>